<dbReference type="KEGG" id="ddz:DSYM_04680"/>
<protein>
    <recommendedName>
        <fullName evidence="6">Glutaredoxin</fullName>
    </recommendedName>
</protein>
<comment type="function">
    <text evidence="6">Has a glutathione-disulfide oxidoreductase activity in the presence of NADPH and glutathione reductase. Reduces low molecular weight disulfides and proteins.</text>
</comment>
<organism evidence="8 9">
    <name type="scientific">Candidatus Desulfobacillus denitrificans</name>
    <dbReference type="NCBI Taxonomy" id="2608985"/>
    <lineage>
        <taxon>Bacteria</taxon>
        <taxon>Pseudomonadati</taxon>
        <taxon>Pseudomonadota</taxon>
        <taxon>Betaproteobacteria</taxon>
        <taxon>Candidatus Desulfobacillus</taxon>
    </lineage>
</organism>
<feature type="domain" description="Glutaredoxin" evidence="7">
    <location>
        <begin position="5"/>
        <end position="65"/>
    </location>
</feature>
<keyword evidence="6" id="KW-0963">Cytoplasm</keyword>
<evidence type="ECO:0000256" key="5">
    <source>
        <dbReference type="ARBA" id="ARBA00023284"/>
    </source>
</evidence>
<dbReference type="InterPro" id="IPR036249">
    <property type="entry name" value="Thioredoxin-like_sf"/>
</dbReference>
<dbReference type="CDD" id="cd03418">
    <property type="entry name" value="GRX_GRXb_1_3_like"/>
    <property type="match status" value="1"/>
</dbReference>
<dbReference type="GO" id="GO:0015038">
    <property type="term" value="F:glutathione disulfide oxidoreductase activity"/>
    <property type="evidence" value="ECO:0007669"/>
    <property type="project" value="UniProtKB-UniRule"/>
</dbReference>
<proteinExistence type="inferred from homology"/>
<evidence type="ECO:0000256" key="4">
    <source>
        <dbReference type="ARBA" id="ARBA00023157"/>
    </source>
</evidence>
<evidence type="ECO:0000313" key="9">
    <source>
        <dbReference type="Proteomes" id="UP000662914"/>
    </source>
</evidence>
<keyword evidence="2 6" id="KW-0813">Transport</keyword>
<dbReference type="Pfam" id="PF00462">
    <property type="entry name" value="Glutaredoxin"/>
    <property type="match status" value="1"/>
</dbReference>
<evidence type="ECO:0000256" key="3">
    <source>
        <dbReference type="ARBA" id="ARBA00022982"/>
    </source>
</evidence>
<dbReference type="GO" id="GO:0005737">
    <property type="term" value="C:cytoplasm"/>
    <property type="evidence" value="ECO:0007669"/>
    <property type="project" value="TreeGrafter"/>
</dbReference>
<reference evidence="8" key="1">
    <citation type="journal article" name="DNA Res.">
        <title>The physiological potential of anammox bacteria as revealed by their core genome structure.</title>
        <authorList>
            <person name="Okubo T."/>
            <person name="Toyoda A."/>
            <person name="Fukuhara K."/>
            <person name="Uchiyama I."/>
            <person name="Harigaya Y."/>
            <person name="Kuroiwa M."/>
            <person name="Suzuki T."/>
            <person name="Murakami Y."/>
            <person name="Suwa Y."/>
            <person name="Takami H."/>
        </authorList>
    </citation>
    <scope>NUCLEOTIDE SEQUENCE</scope>
    <source>
        <strain evidence="8">317325-3</strain>
    </source>
</reference>
<gene>
    <name evidence="8" type="ORF">DSYM_04680</name>
</gene>
<accession>A0A809QWI6</accession>
<dbReference type="PRINTS" id="PR00160">
    <property type="entry name" value="GLUTAREDOXIN"/>
</dbReference>
<evidence type="ECO:0000313" key="8">
    <source>
        <dbReference type="EMBL" id="BBO19769.1"/>
    </source>
</evidence>
<evidence type="ECO:0000256" key="1">
    <source>
        <dbReference type="ARBA" id="ARBA00007787"/>
    </source>
</evidence>
<dbReference type="AlphaFoldDB" id="A0A809QWI6"/>
<dbReference type="InterPro" id="IPR002109">
    <property type="entry name" value="Glutaredoxin"/>
</dbReference>
<keyword evidence="5 6" id="KW-0676">Redox-active center</keyword>
<keyword evidence="4" id="KW-1015">Disulfide bond</keyword>
<dbReference type="PROSITE" id="PS00195">
    <property type="entry name" value="GLUTAREDOXIN_1"/>
    <property type="match status" value="1"/>
</dbReference>
<dbReference type="EMBL" id="AP021857">
    <property type="protein sequence ID" value="BBO19769.1"/>
    <property type="molecule type" value="Genomic_DNA"/>
</dbReference>
<comment type="similarity">
    <text evidence="1 6">Belongs to the glutaredoxin family.</text>
</comment>
<evidence type="ECO:0000256" key="6">
    <source>
        <dbReference type="RuleBase" id="RU364065"/>
    </source>
</evidence>
<name>A0A809QWI6_9PROT</name>
<evidence type="ECO:0000256" key="2">
    <source>
        <dbReference type="ARBA" id="ARBA00022448"/>
    </source>
</evidence>
<dbReference type="SUPFAM" id="SSF52833">
    <property type="entry name" value="Thioredoxin-like"/>
    <property type="match status" value="1"/>
</dbReference>
<dbReference type="GO" id="GO:0045454">
    <property type="term" value="P:cell redox homeostasis"/>
    <property type="evidence" value="ECO:0007669"/>
    <property type="project" value="InterPro"/>
</dbReference>
<dbReference type="Gene3D" id="3.40.30.10">
    <property type="entry name" value="Glutaredoxin"/>
    <property type="match status" value="1"/>
</dbReference>
<dbReference type="Proteomes" id="UP000662914">
    <property type="component" value="Chromosome"/>
</dbReference>
<dbReference type="NCBIfam" id="TIGR02181">
    <property type="entry name" value="GRX_bact"/>
    <property type="match status" value="1"/>
</dbReference>
<dbReference type="PROSITE" id="PS51354">
    <property type="entry name" value="GLUTAREDOXIN_2"/>
    <property type="match status" value="1"/>
</dbReference>
<sequence>MSAKVLMYTTAVCPYCVRAEQLLNSKGITEIEKVRVDLDPARREEMMQKTGRRTVPQIYIGDHHVGGCDDLYALDRAGKLEPLLRGE</sequence>
<dbReference type="InterPro" id="IPR011900">
    <property type="entry name" value="GRX_bact"/>
</dbReference>
<dbReference type="PANTHER" id="PTHR45694">
    <property type="entry name" value="GLUTAREDOXIN 2"/>
    <property type="match status" value="1"/>
</dbReference>
<dbReference type="GO" id="GO:0034599">
    <property type="term" value="P:cellular response to oxidative stress"/>
    <property type="evidence" value="ECO:0007669"/>
    <property type="project" value="TreeGrafter"/>
</dbReference>
<evidence type="ECO:0000259" key="7">
    <source>
        <dbReference type="Pfam" id="PF00462"/>
    </source>
</evidence>
<keyword evidence="3 6" id="KW-0249">Electron transport</keyword>
<dbReference type="InterPro" id="IPR014025">
    <property type="entry name" value="Glutaredoxin_subgr"/>
</dbReference>
<dbReference type="InterPro" id="IPR011767">
    <property type="entry name" value="GLR_AS"/>
</dbReference>
<dbReference type="PANTHER" id="PTHR45694:SF18">
    <property type="entry name" value="GLUTAREDOXIN-1-RELATED"/>
    <property type="match status" value="1"/>
</dbReference>